<evidence type="ECO:0000256" key="1">
    <source>
        <dbReference type="SAM" id="MobiDB-lite"/>
    </source>
</evidence>
<feature type="compositionally biased region" description="Basic and acidic residues" evidence="1">
    <location>
        <begin position="84"/>
        <end position="94"/>
    </location>
</feature>
<keyword evidence="3" id="KW-1185">Reference proteome</keyword>
<evidence type="ECO:0000313" key="2">
    <source>
        <dbReference type="EMBL" id="SEW31664.1"/>
    </source>
</evidence>
<gene>
    <name evidence="2" type="ORF">SAMN05216285_4031</name>
</gene>
<protein>
    <submittedName>
        <fullName evidence="2">Uncharacterized protein</fullName>
    </submittedName>
</protein>
<organism evidence="2 3">
    <name type="scientific">Natrinema salifodinae</name>
    <dbReference type="NCBI Taxonomy" id="1202768"/>
    <lineage>
        <taxon>Archaea</taxon>
        <taxon>Methanobacteriati</taxon>
        <taxon>Methanobacteriota</taxon>
        <taxon>Stenosarchaea group</taxon>
        <taxon>Halobacteria</taxon>
        <taxon>Halobacteriales</taxon>
        <taxon>Natrialbaceae</taxon>
        <taxon>Natrinema</taxon>
    </lineage>
</organism>
<sequence>MATGNTWRTPRDCAENGRLPMTNRSARRYSAIPLTASITRGRPDRTAYLHTYGCNPYRYSIPEATIIPDRAADRSSGNTGSQRSDGKSVGDRRSRYYSRYEPPSKSRAGTDRTDRSFIARTISAKFDTVAVAVASARETFPPVSSQPSRSASTDASRLQRRYRFVETVWRPDCPAMSNPSRLCFRACLNSCSARQQSVALQSRPRLTRLESPLAEPGVSHDALLRSARRSPHVRYPIYRLPC</sequence>
<dbReference type="Proteomes" id="UP000183275">
    <property type="component" value="Unassembled WGS sequence"/>
</dbReference>
<feature type="region of interest" description="Disordered" evidence="1">
    <location>
        <begin position="1"/>
        <end position="26"/>
    </location>
</feature>
<name>A0A1I0QXC3_9EURY</name>
<proteinExistence type="predicted"/>
<feature type="region of interest" description="Disordered" evidence="1">
    <location>
        <begin position="71"/>
        <end position="113"/>
    </location>
</feature>
<evidence type="ECO:0000313" key="3">
    <source>
        <dbReference type="Proteomes" id="UP000183275"/>
    </source>
</evidence>
<accession>A0A1I0QXC3</accession>
<dbReference type="AlphaFoldDB" id="A0A1I0QXC3"/>
<dbReference type="EMBL" id="FOIS01000005">
    <property type="protein sequence ID" value="SEW31664.1"/>
    <property type="molecule type" value="Genomic_DNA"/>
</dbReference>
<reference evidence="3" key="1">
    <citation type="submission" date="2016-10" db="EMBL/GenBank/DDBJ databases">
        <authorList>
            <person name="Varghese N."/>
        </authorList>
    </citation>
    <scope>NUCLEOTIDE SEQUENCE [LARGE SCALE GENOMIC DNA]</scope>
    <source>
        <strain evidence="3">CGMCC 1.12284</strain>
    </source>
</reference>
<feature type="compositionally biased region" description="Basic and acidic residues" evidence="1">
    <location>
        <begin position="102"/>
        <end position="113"/>
    </location>
</feature>